<dbReference type="AlphaFoldDB" id="A0A0L0N2N9"/>
<accession>A0A0L0N2N9</accession>
<keyword evidence="3" id="KW-1185">Reference proteome</keyword>
<reference evidence="2 3" key="1">
    <citation type="journal article" date="2015" name="BMC Genomics">
        <title>The genome of the truffle-parasite Tolypocladium ophioglossoides and the evolution of antifungal peptaibiotics.</title>
        <authorList>
            <person name="Quandt C.A."/>
            <person name="Bushley K.E."/>
            <person name="Spatafora J.W."/>
        </authorList>
    </citation>
    <scope>NUCLEOTIDE SEQUENCE [LARGE SCALE GENOMIC DNA]</scope>
    <source>
        <strain evidence="2 3">CBS 100239</strain>
    </source>
</reference>
<dbReference type="EMBL" id="LFRF01000029">
    <property type="protein sequence ID" value="KND88060.1"/>
    <property type="molecule type" value="Genomic_DNA"/>
</dbReference>
<evidence type="ECO:0000313" key="3">
    <source>
        <dbReference type="Proteomes" id="UP000036947"/>
    </source>
</evidence>
<evidence type="ECO:0000256" key="1">
    <source>
        <dbReference type="SAM" id="MobiDB-lite"/>
    </source>
</evidence>
<evidence type="ECO:0000313" key="2">
    <source>
        <dbReference type="EMBL" id="KND88060.1"/>
    </source>
</evidence>
<comment type="caution">
    <text evidence="2">The sequence shown here is derived from an EMBL/GenBank/DDBJ whole genome shotgun (WGS) entry which is preliminary data.</text>
</comment>
<organism evidence="2 3">
    <name type="scientific">Tolypocladium ophioglossoides (strain CBS 100239)</name>
    <name type="common">Snaketongue truffleclub</name>
    <name type="synonym">Elaphocordyceps ophioglossoides</name>
    <dbReference type="NCBI Taxonomy" id="1163406"/>
    <lineage>
        <taxon>Eukaryota</taxon>
        <taxon>Fungi</taxon>
        <taxon>Dikarya</taxon>
        <taxon>Ascomycota</taxon>
        <taxon>Pezizomycotina</taxon>
        <taxon>Sordariomycetes</taxon>
        <taxon>Hypocreomycetidae</taxon>
        <taxon>Hypocreales</taxon>
        <taxon>Ophiocordycipitaceae</taxon>
        <taxon>Tolypocladium</taxon>
    </lineage>
</organism>
<dbReference type="Proteomes" id="UP000036947">
    <property type="component" value="Unassembled WGS sequence"/>
</dbReference>
<protein>
    <submittedName>
        <fullName evidence="2">Uncharacterized protein</fullName>
    </submittedName>
</protein>
<feature type="non-terminal residue" evidence="2">
    <location>
        <position position="106"/>
    </location>
</feature>
<proteinExistence type="predicted"/>
<gene>
    <name evidence="2" type="ORF">TOPH_07254</name>
</gene>
<feature type="non-terminal residue" evidence="2">
    <location>
        <position position="1"/>
    </location>
</feature>
<name>A0A0L0N2N9_TOLOC</name>
<feature type="region of interest" description="Disordered" evidence="1">
    <location>
        <begin position="1"/>
        <end position="23"/>
    </location>
</feature>
<sequence>AKVACQAAPELTSGGQTGGPIRIRTSSPPAAAAASEAILMVRPSSNCTGQAASHCYSVRKYRANERRFKFMLSLDGRGAQDLAFSLQATPSGMRVDEARQRVLGIF</sequence>